<organism evidence="1 2">
    <name type="scientific">Prevotella intermedia</name>
    <dbReference type="NCBI Taxonomy" id="28131"/>
    <lineage>
        <taxon>Bacteria</taxon>
        <taxon>Pseudomonadati</taxon>
        <taxon>Bacteroidota</taxon>
        <taxon>Bacteroidia</taxon>
        <taxon>Bacteroidales</taxon>
        <taxon>Prevotellaceae</taxon>
        <taxon>Prevotella</taxon>
    </lineage>
</organism>
<dbReference type="EMBL" id="PENH01000002">
    <property type="protein sequence ID" value="PJI24238.1"/>
    <property type="molecule type" value="Genomic_DNA"/>
</dbReference>
<proteinExistence type="predicted"/>
<protein>
    <submittedName>
        <fullName evidence="1">Uncharacterized protein</fullName>
    </submittedName>
</protein>
<comment type="caution">
    <text evidence="1">The sequence shown here is derived from an EMBL/GenBank/DDBJ whole genome shotgun (WGS) entry which is preliminary data.</text>
</comment>
<evidence type="ECO:0000313" key="1">
    <source>
        <dbReference type="EMBL" id="PJI24238.1"/>
    </source>
</evidence>
<evidence type="ECO:0000313" key="2">
    <source>
        <dbReference type="Proteomes" id="UP000231201"/>
    </source>
</evidence>
<gene>
    <name evidence="1" type="ORF">CTM59_08875</name>
</gene>
<reference evidence="1 2" key="1">
    <citation type="submission" date="2017-11" db="EMBL/GenBank/DDBJ databases">
        <title>Genome sequencing of Prevotella intermedia KCOM 2833.</title>
        <authorList>
            <person name="Kook J.-K."/>
            <person name="Park S.-N."/>
            <person name="Lim Y.K."/>
        </authorList>
    </citation>
    <scope>NUCLEOTIDE SEQUENCE [LARGE SCALE GENOMIC DNA]</scope>
    <source>
        <strain evidence="1 2">KCOM 2833</strain>
    </source>
</reference>
<sequence length="92" mass="10533">MQKQHTFVAHKNYSAECNNRLGFVKIILLKSGSCVLALRKRRFCDAKEPLLPCKTYAFGTQNNSFCIALIISELHKSHACEKYLLIFRVSRA</sequence>
<name>A0A2M8TJW7_PREIN</name>
<dbReference type="Proteomes" id="UP000231201">
    <property type="component" value="Unassembled WGS sequence"/>
</dbReference>
<accession>A0A2M8TJW7</accession>
<dbReference type="AlphaFoldDB" id="A0A2M8TJW7"/>